<gene>
    <name evidence="2" type="ordered locus">HacjB3_18628</name>
    <name evidence="3" type="ORF">C497_00795</name>
</gene>
<dbReference type="EMBL" id="AOHV01000003">
    <property type="protein sequence ID" value="ELY41566.1"/>
    <property type="molecule type" value="Genomic_DNA"/>
</dbReference>
<evidence type="ECO:0000313" key="2">
    <source>
        <dbReference type="EMBL" id="ADJ17065.1"/>
    </source>
</evidence>
<geneLocation type="plasmid" evidence="2 4">
    <name>2</name>
</geneLocation>
<evidence type="ECO:0000259" key="1">
    <source>
        <dbReference type="Pfam" id="PF26354"/>
    </source>
</evidence>
<organism evidence="2 4">
    <name type="scientific">Halalkalicoccus jeotgali (strain DSM 18796 / CECT 7217 / JCM 14584 / KCTC 4019 / B3)</name>
    <dbReference type="NCBI Taxonomy" id="795797"/>
    <lineage>
        <taxon>Archaea</taxon>
        <taxon>Methanobacteriati</taxon>
        <taxon>Methanobacteriota</taxon>
        <taxon>Stenosarchaea group</taxon>
        <taxon>Halobacteria</taxon>
        <taxon>Halobacteriales</taxon>
        <taxon>Halococcaceae</taxon>
        <taxon>Halalkalicoccus</taxon>
    </lineage>
</organism>
<evidence type="ECO:0000313" key="4">
    <source>
        <dbReference type="Proteomes" id="UP000000390"/>
    </source>
</evidence>
<feature type="domain" description="N,N-dimethylformamidase alpha subunit" evidence="1">
    <location>
        <begin position="16"/>
        <end position="131"/>
    </location>
</feature>
<dbReference type="Proteomes" id="UP000011645">
    <property type="component" value="Unassembled WGS sequence"/>
</dbReference>
<dbReference type="OrthoDB" id="381485at2157"/>
<dbReference type="HOGENOM" id="CLU_164776_0_0_2"/>
<name>D8JCF8_HALJB</name>
<accession>D8JCF8</accession>
<dbReference type="InterPro" id="IPR058713">
    <property type="entry name" value="DMF_alpha_dom"/>
</dbReference>
<dbReference type="Proteomes" id="UP000000390">
    <property type="component" value="Plasmid 2"/>
</dbReference>
<reference evidence="2 4" key="1">
    <citation type="journal article" date="2010" name="J. Bacteriol.">
        <title>Complete genome sequence of Halalkalicoccus jeotgali B3(T), an extremely halophilic archaeon.</title>
        <authorList>
            <person name="Roh S.W."/>
            <person name="Nam Y.D."/>
            <person name="Nam S.H."/>
            <person name="Choi S.H."/>
            <person name="Park H.S."/>
            <person name="Bae J.W."/>
        </authorList>
    </citation>
    <scope>NUCLEOTIDE SEQUENCE [LARGE SCALE GENOMIC DNA]</scope>
    <source>
        <strain evidence="2">B3</strain>
        <strain evidence="4">DSM 18796 / CECT 7217 / JCM 14584 / KCTC 4019 / B3</strain>
        <plasmid evidence="4">2</plasmid>
    </source>
</reference>
<keyword evidence="5" id="KW-1185">Reference proteome</keyword>
<reference evidence="3 5" key="2">
    <citation type="journal article" date="2014" name="PLoS Genet.">
        <title>Phylogenetically driven sequencing of extremely halophilic archaea reveals strategies for static and dynamic osmo-response.</title>
        <authorList>
            <person name="Becker E.A."/>
            <person name="Seitzer P.M."/>
            <person name="Tritt A."/>
            <person name="Larsen D."/>
            <person name="Krusor M."/>
            <person name="Yao A.I."/>
            <person name="Wu D."/>
            <person name="Madern D."/>
            <person name="Eisen J.A."/>
            <person name="Darling A.E."/>
            <person name="Facciotti M.T."/>
        </authorList>
    </citation>
    <scope>NUCLEOTIDE SEQUENCE [LARGE SCALE GENOMIC DNA]</scope>
    <source>
        <strain evidence="3">B3</strain>
        <strain evidence="5">DSM 18796 / CECT 7217 / JCM 14584 / KCTC 4019 / B3</strain>
    </source>
</reference>
<evidence type="ECO:0000313" key="3">
    <source>
        <dbReference type="EMBL" id="ELY41566.1"/>
    </source>
</evidence>
<dbReference type="Pfam" id="PF26354">
    <property type="entry name" value="DMF_alpha"/>
    <property type="match status" value="1"/>
</dbReference>
<dbReference type="KEGG" id="hje:HacjB3_18628"/>
<evidence type="ECO:0000313" key="5">
    <source>
        <dbReference type="Proteomes" id="UP000011645"/>
    </source>
</evidence>
<protein>
    <submittedName>
        <fullName evidence="2">Inner-membrane translocator</fullName>
    </submittedName>
</protein>
<dbReference type="EMBL" id="CP002064">
    <property type="protein sequence ID" value="ADJ17065.1"/>
    <property type="molecule type" value="Genomic_DNA"/>
</dbReference>
<proteinExistence type="predicted"/>
<keyword evidence="2" id="KW-0614">Plasmid</keyword>
<sequence length="137" mass="15732">MTMSGGPLSAPAEQAYSELDEGIAKREILPRINTELIKEHKEHPIGRHSDDLERVLNYFRRQPMEGKYVILETEKFEEFYIGELPGVRGEPPEKLDNPLAGIDEAKDLPYPLKSVEQAEHAVFLRRIKDLQNKFDDS</sequence>
<dbReference type="AlphaFoldDB" id="D8JCF8"/>